<evidence type="ECO:0000259" key="1">
    <source>
        <dbReference type="Pfam" id="PF01261"/>
    </source>
</evidence>
<dbReference type="Gene3D" id="3.20.20.150">
    <property type="entry name" value="Divalent-metal-dependent TIM barrel enzymes"/>
    <property type="match status" value="1"/>
</dbReference>
<dbReference type="Pfam" id="PF01261">
    <property type="entry name" value="AP_endonuc_2"/>
    <property type="match status" value="1"/>
</dbReference>
<evidence type="ECO:0000313" key="3">
    <source>
        <dbReference type="Proteomes" id="UP000823900"/>
    </source>
</evidence>
<evidence type="ECO:0000313" key="2">
    <source>
        <dbReference type="EMBL" id="HJA72593.1"/>
    </source>
</evidence>
<dbReference type="Proteomes" id="UP000823900">
    <property type="component" value="Unassembled WGS sequence"/>
</dbReference>
<protein>
    <submittedName>
        <fullName evidence="2">Sugar phosphate isomerase/epimerase</fullName>
    </submittedName>
</protein>
<reference evidence="2" key="1">
    <citation type="journal article" date="2021" name="PeerJ">
        <title>Extensive microbial diversity within the chicken gut microbiome revealed by metagenomics and culture.</title>
        <authorList>
            <person name="Gilroy R."/>
            <person name="Ravi A."/>
            <person name="Getino M."/>
            <person name="Pursley I."/>
            <person name="Horton D.L."/>
            <person name="Alikhan N.F."/>
            <person name="Baker D."/>
            <person name="Gharbi K."/>
            <person name="Hall N."/>
            <person name="Watson M."/>
            <person name="Adriaenssens E.M."/>
            <person name="Foster-Nyarko E."/>
            <person name="Jarju S."/>
            <person name="Secka A."/>
            <person name="Antonio M."/>
            <person name="Oren A."/>
            <person name="Chaudhuri R.R."/>
            <person name="La Ragione R."/>
            <person name="Hildebrand F."/>
            <person name="Pallen M.J."/>
        </authorList>
    </citation>
    <scope>NUCLEOTIDE SEQUENCE</scope>
    <source>
        <strain evidence="2">CHK178-16964</strain>
    </source>
</reference>
<feature type="domain" description="Xylose isomerase-like TIM barrel" evidence="1">
    <location>
        <begin position="16"/>
        <end position="254"/>
    </location>
</feature>
<reference evidence="2" key="2">
    <citation type="submission" date="2021-04" db="EMBL/GenBank/DDBJ databases">
        <authorList>
            <person name="Gilroy R."/>
        </authorList>
    </citation>
    <scope>NUCLEOTIDE SEQUENCE</scope>
    <source>
        <strain evidence="2">CHK178-16964</strain>
    </source>
</reference>
<comment type="caution">
    <text evidence="2">The sequence shown here is derived from an EMBL/GenBank/DDBJ whole genome shotgun (WGS) entry which is preliminary data.</text>
</comment>
<dbReference type="EMBL" id="DWZA01000109">
    <property type="protein sequence ID" value="HJA72593.1"/>
    <property type="molecule type" value="Genomic_DNA"/>
</dbReference>
<dbReference type="InterPro" id="IPR050312">
    <property type="entry name" value="IolE/XylAMocC-like"/>
</dbReference>
<organism evidence="2 3">
    <name type="scientific">Candidatus Lachnoclostridium stercoravium</name>
    <dbReference type="NCBI Taxonomy" id="2838633"/>
    <lineage>
        <taxon>Bacteria</taxon>
        <taxon>Bacillati</taxon>
        <taxon>Bacillota</taxon>
        <taxon>Clostridia</taxon>
        <taxon>Lachnospirales</taxon>
        <taxon>Lachnospiraceae</taxon>
    </lineage>
</organism>
<dbReference type="InterPro" id="IPR013022">
    <property type="entry name" value="Xyl_isomerase-like_TIM-brl"/>
</dbReference>
<gene>
    <name evidence="2" type="ORF">IAA07_13635</name>
</gene>
<sequence>MKFGFCTTFDNYGLLDELGYDYIELAGRDVVEYEPSRLDEMAKTIREGRVKCCGFNSAVPASVPIVGEGASADKTREYAKRLCEVGAKLGIGAIGIGSPACRRLPYGYDVPLSNSQAAEFLSIFCDVAEAYGIRILWEHLNPTEANYGLSWNHGAELVRRVNKKNMALVCDLYHIDINRESLRDLEQDPSLIGHVHMAQLEGTARLGLLPSHEDRYEEFFAKLRSLHYDGIVSIEAFSGVPSEEAARSIGILKKLAQARD</sequence>
<dbReference type="AlphaFoldDB" id="A0A9D2KPG6"/>
<dbReference type="InterPro" id="IPR036237">
    <property type="entry name" value="Xyl_isomerase-like_sf"/>
</dbReference>
<dbReference type="PANTHER" id="PTHR12110">
    <property type="entry name" value="HYDROXYPYRUVATE ISOMERASE"/>
    <property type="match status" value="1"/>
</dbReference>
<accession>A0A9D2KPG6</accession>
<dbReference type="SUPFAM" id="SSF51658">
    <property type="entry name" value="Xylose isomerase-like"/>
    <property type="match status" value="1"/>
</dbReference>
<dbReference type="GO" id="GO:0016853">
    <property type="term" value="F:isomerase activity"/>
    <property type="evidence" value="ECO:0007669"/>
    <property type="project" value="UniProtKB-KW"/>
</dbReference>
<proteinExistence type="predicted"/>
<dbReference type="PANTHER" id="PTHR12110:SF21">
    <property type="entry name" value="XYLOSE ISOMERASE-LIKE TIM BARREL DOMAIN-CONTAINING PROTEIN"/>
    <property type="match status" value="1"/>
</dbReference>
<keyword evidence="2" id="KW-0413">Isomerase</keyword>
<name>A0A9D2KPG6_9FIRM</name>